<feature type="binding site" evidence="15">
    <location>
        <position position="255"/>
    </location>
    <ligand>
        <name>Mg(2+)</name>
        <dbReference type="ChEBI" id="CHEBI:18420"/>
    </ligand>
</feature>
<dbReference type="NCBIfam" id="TIGR00232">
    <property type="entry name" value="tktlase_bact"/>
    <property type="match status" value="1"/>
</dbReference>
<keyword evidence="8 15" id="KW-0460">Magnesium</keyword>
<feature type="binding site" evidence="14">
    <location>
        <position position="124"/>
    </location>
    <ligand>
        <name>thiamine diphosphate</name>
        <dbReference type="ChEBI" id="CHEBI:58937"/>
    </ligand>
</feature>
<feature type="active site" description="Proton donor" evidence="12">
    <location>
        <position position="487"/>
    </location>
</feature>
<dbReference type="EMBL" id="AM889285">
    <property type="protein sequence ID" value="CAP54228.1"/>
    <property type="molecule type" value="Genomic_DNA"/>
</dbReference>
<dbReference type="Pfam" id="PF00456">
    <property type="entry name" value="Transketolase_N"/>
    <property type="match status" value="1"/>
</dbReference>
<evidence type="ECO:0000256" key="14">
    <source>
        <dbReference type="PIRSR" id="PIRSR605478-3"/>
    </source>
</evidence>
<dbReference type="Gene3D" id="3.40.50.920">
    <property type="match status" value="1"/>
</dbReference>
<feature type="binding site" evidence="13">
    <location>
        <position position="548"/>
    </location>
    <ligand>
        <name>substrate</name>
    </ligand>
</feature>
<evidence type="ECO:0000256" key="17">
    <source>
        <dbReference type="SAM" id="MobiDB-lite"/>
    </source>
</evidence>
<keyword evidence="7 15" id="KW-0479">Metal-binding</keyword>
<dbReference type="GO" id="GO:0004802">
    <property type="term" value="F:transketolase activity"/>
    <property type="evidence" value="ECO:0007669"/>
    <property type="project" value="UniProtKB-UniRule"/>
</dbReference>
<feature type="binding site" evidence="14">
    <location>
        <position position="331"/>
    </location>
    <ligand>
        <name>thiamine diphosphate</name>
        <dbReference type="ChEBI" id="CHEBI:58937"/>
    </ligand>
</feature>
<feature type="site" description="Important for catalytic activity" evidence="16">
    <location>
        <position position="84"/>
    </location>
</feature>
<evidence type="ECO:0000256" key="10">
    <source>
        <dbReference type="ARBA" id="ARBA00049473"/>
    </source>
</evidence>
<evidence type="ECO:0000256" key="1">
    <source>
        <dbReference type="ARBA" id="ARBA00001913"/>
    </source>
</evidence>
<feature type="binding site" evidence="14">
    <location>
        <position position="255"/>
    </location>
    <ligand>
        <name>thiamine diphosphate</name>
        <dbReference type="ChEBI" id="CHEBI:58937"/>
    </ligand>
</feature>
<evidence type="ECO:0000256" key="4">
    <source>
        <dbReference type="ARBA" id="ARBA00011738"/>
    </source>
</evidence>
<accession>A9H317</accession>
<evidence type="ECO:0000256" key="11">
    <source>
        <dbReference type="NCBIfam" id="TIGR00232"/>
    </source>
</evidence>
<comment type="cofactor">
    <cofactor evidence="2">
        <name>Co(2+)</name>
        <dbReference type="ChEBI" id="CHEBI:48828"/>
    </cofactor>
</comment>
<dbReference type="InterPro" id="IPR005474">
    <property type="entry name" value="Transketolase_N"/>
</dbReference>
<evidence type="ECO:0000256" key="6">
    <source>
        <dbReference type="ARBA" id="ARBA00022679"/>
    </source>
</evidence>
<feature type="binding site" evidence="13">
    <location>
        <position position="331"/>
    </location>
    <ligand>
        <name>substrate</name>
    </ligand>
</feature>
<proteinExistence type="inferred from homology"/>
<dbReference type="PANTHER" id="PTHR43522:SF2">
    <property type="entry name" value="TRANSKETOLASE 1-RELATED"/>
    <property type="match status" value="1"/>
</dbReference>
<keyword evidence="9 14" id="KW-0786">Thiamine pyrophosphate</keyword>
<comment type="catalytic activity">
    <reaction evidence="10">
        <text>D-sedoheptulose 7-phosphate + D-glyceraldehyde 3-phosphate = aldehydo-D-ribose 5-phosphate + D-xylulose 5-phosphate</text>
        <dbReference type="Rhea" id="RHEA:10508"/>
        <dbReference type="ChEBI" id="CHEBI:57483"/>
        <dbReference type="ChEBI" id="CHEBI:57737"/>
        <dbReference type="ChEBI" id="CHEBI:58273"/>
        <dbReference type="ChEBI" id="CHEBI:59776"/>
        <dbReference type="EC" id="2.2.1.1"/>
    </reaction>
</comment>
<reference evidence="19 20" key="1">
    <citation type="journal article" date="2009" name="BMC Genomics">
        <title>Complete genome sequence of the sugarcane nitrogen-fixing endophyte Gluconacetobacter diazotrophicus Pal5.</title>
        <authorList>
            <person name="Bertalan M."/>
            <person name="Albano R."/>
            <person name="Padua V."/>
            <person name="Rouws L."/>
            <person name="Rojas C."/>
            <person name="Hemerly A."/>
            <person name="Teixeira K."/>
            <person name="Schwab S."/>
            <person name="Araujo J."/>
            <person name="Oliveira A."/>
            <person name="Franca L."/>
            <person name="Magalhaes V."/>
            <person name="Alqueres S."/>
            <person name="Cardoso A."/>
            <person name="Almeida W."/>
            <person name="Loureiro M.M."/>
            <person name="Nogueira E."/>
            <person name="Cidade D."/>
            <person name="Oliveira D."/>
            <person name="Simao T."/>
            <person name="Macedo J."/>
            <person name="Valadao A."/>
            <person name="Dreschsel M."/>
            <person name="Freitas F."/>
            <person name="Vidal M."/>
            <person name="Guedes H."/>
            <person name="Rodrigues E."/>
            <person name="Meneses C."/>
            <person name="Brioso P."/>
            <person name="Pozzer L."/>
            <person name="Figueiredo D."/>
            <person name="Montano H."/>
            <person name="Junior J."/>
            <person name="Filho G."/>
            <person name="Flores V."/>
            <person name="Ferreira B."/>
            <person name="Branco A."/>
            <person name="Gonzalez P."/>
            <person name="Guillobel H."/>
            <person name="Lemos M."/>
            <person name="Seibel L."/>
            <person name="Macedo J."/>
            <person name="Alves-Ferreira M."/>
            <person name="Sachetto-Martins G."/>
            <person name="Coelho A."/>
            <person name="Santos E."/>
            <person name="Amaral G."/>
            <person name="Neves A."/>
            <person name="Pacheco A.B."/>
            <person name="Carvalho D."/>
            <person name="Lery L."/>
            <person name="Bisch P."/>
            <person name="Rossle S.C."/>
            <person name="Urmenyi T."/>
            <person name="Kruger W.V."/>
            <person name="Martins O."/>
            <person name="Baldani J.I."/>
            <person name="Ferreira P.C."/>
        </authorList>
    </citation>
    <scope>NUCLEOTIDE SEQUENCE [LARGE SCALE GENOMIC DNA]</scope>
    <source>
        <strain evidence="20">ATCC 49037 / DSM 5601 / CCUG 37298 / CIP 103539 / LMG 7603 / PAl5</strain>
    </source>
</reference>
<comment type="similarity">
    <text evidence="3">Belongs to the transketolase family.</text>
</comment>
<dbReference type="InterPro" id="IPR009014">
    <property type="entry name" value="Transketo_C/PFOR_II"/>
</dbReference>
<name>A9H317_GLUDA</name>
<dbReference type="Pfam" id="PF22613">
    <property type="entry name" value="Transketolase_C_1"/>
    <property type="match status" value="1"/>
</dbReference>
<dbReference type="Gene3D" id="3.40.50.970">
    <property type="match status" value="2"/>
</dbReference>
<protein>
    <recommendedName>
        <fullName evidence="5 11">Transketolase</fullName>
        <ecNumber evidence="5 11">2.2.1.1</ecNumber>
    </recommendedName>
</protein>
<dbReference type="InterPro" id="IPR033247">
    <property type="entry name" value="Transketolase_fam"/>
</dbReference>
<evidence type="ECO:0000313" key="19">
    <source>
        <dbReference type="EMBL" id="CAP54228.1"/>
    </source>
</evidence>
<dbReference type="PANTHER" id="PTHR43522">
    <property type="entry name" value="TRANSKETOLASE"/>
    <property type="match status" value="1"/>
</dbReference>
<sequence>MVSKRACRRRDDRRSVAASWAGDPIGWMRQGNHNGEGDLMRSIFTQPVRAFEGGATGPSAEDVLCINTIRTLSMDGVQKANSGHPGTPMAMAAPAYALWQNVLSYDPADPLWPNRDRFVLSIGHASMLIYSLIYLAGIRDVKHGTVLDAPSLTLKDLEQFRQLDSRTPGHPEYHHTAGVETTTGPLGQGCGNSVGMAMAEKWLATRFNKPGFPLFDYHVYTFCGDGDMMEGVASEAASVAGHLRLGNLTWIYDSNRISIEGSTDIAFTENVQKRFEGYGWHVLEVKDANDQAAFLAALADAKAETGRPTLIIVHSVIGWGAPHKAGTASAHGEPLGDAEIRGAKKAYGWPEDKSFYVPDGVLEHFQKGLGARGAAASAQWKALYASYARDYPDLAKEVDAILSNRLPEGWDKDIPVYEPSAKGVASRQSSGEVLNAIAPNFPWLIGGSADLSPSTKTNLTFQGAGSFQPPEWNGTYGGRNLHFGVREHAMGSICNGISLAGIRAYCSGFLIFSDYMKPPIRLSALMNQPVVYIFTHDSIGVGEDGPTHQPIEQLVQLRATPGVTLIRPADANEVAEAWRTLIPMTDRPSVLILSRQNLPTVDRTVYAPASGLAKGAYVLGDCDGTPDVILMATGSEVGLVVSAYETLKAEGVKARVVSMPSWDLFEAQPKEYRDSVLPPTVTNRVAVEMASPVGWDRYVGLSGSIIAMHGFGALGPGRRNCSRNSASPSKPSWPKRASRWPRVDSWPGRPPRGAPRPVSVTERGGDRLLAGDNPP</sequence>
<evidence type="ECO:0000256" key="3">
    <source>
        <dbReference type="ARBA" id="ARBA00007131"/>
    </source>
</evidence>
<dbReference type="EC" id="2.2.1.1" evidence="5 11"/>
<feature type="binding site" evidence="13">
    <location>
        <position position="427"/>
    </location>
    <ligand>
        <name>substrate</name>
    </ligand>
</feature>
<feature type="domain" description="Transketolase-like pyrimidine-binding" evidence="18">
    <location>
        <begin position="424"/>
        <end position="600"/>
    </location>
</feature>
<dbReference type="Pfam" id="PF02779">
    <property type="entry name" value="Transket_pyr"/>
    <property type="match status" value="1"/>
</dbReference>
<gene>
    <name evidence="19" type="primary">tktA</name>
    <name evidence="19" type="ordered locus">GDI0285</name>
</gene>
<dbReference type="FunFam" id="3.40.50.920:FF:000003">
    <property type="entry name" value="Transketolase"/>
    <property type="match status" value="1"/>
</dbReference>
<comment type="cofactor">
    <cofactor evidence="15">
        <name>Mg(2+)</name>
        <dbReference type="ChEBI" id="CHEBI:18420"/>
    </cofactor>
    <text evidence="15">Binds 1 Mg(2+) ion per subunit. Can also utilize other divalent metal cations, such as Ca(2+), Mn(2+) and Co(2+).</text>
</comment>
<dbReference type="FunFam" id="3.40.50.970:FF:000004">
    <property type="entry name" value="Transketolase"/>
    <property type="match status" value="1"/>
</dbReference>
<evidence type="ECO:0000256" key="5">
    <source>
        <dbReference type="ARBA" id="ARBA00013152"/>
    </source>
</evidence>
<dbReference type="GO" id="GO:0009052">
    <property type="term" value="P:pentose-phosphate shunt, non-oxidative branch"/>
    <property type="evidence" value="ECO:0007669"/>
    <property type="project" value="UniProtKB-ARBA"/>
</dbReference>
<comment type="subunit">
    <text evidence="4">Homodimer.</text>
</comment>
<feature type="binding site" evidence="13">
    <location>
        <position position="84"/>
    </location>
    <ligand>
        <name>substrate</name>
    </ligand>
</feature>
<comment type="cofactor">
    <cofactor evidence="14">
        <name>thiamine diphosphate</name>
        <dbReference type="ChEBI" id="CHEBI:58937"/>
    </cofactor>
    <text evidence="14">Binds 1 thiamine pyrophosphate per subunit. During the reaction, the substrate forms a covalent intermediate with the cofactor.</text>
</comment>
<feature type="binding site" evidence="13">
    <location>
        <position position="536"/>
    </location>
    <ligand>
        <name>substrate</name>
    </ligand>
</feature>
<feature type="binding site" evidence="13">
    <location>
        <position position="454"/>
    </location>
    <ligand>
        <name>substrate</name>
    </ligand>
</feature>
<evidence type="ECO:0000256" key="8">
    <source>
        <dbReference type="ARBA" id="ARBA00022842"/>
    </source>
</evidence>
<evidence type="ECO:0000256" key="13">
    <source>
        <dbReference type="PIRSR" id="PIRSR605478-2"/>
    </source>
</evidence>
<evidence type="ECO:0000256" key="2">
    <source>
        <dbReference type="ARBA" id="ARBA00001941"/>
    </source>
</evidence>
<dbReference type="SUPFAM" id="SSF52518">
    <property type="entry name" value="Thiamin diphosphate-binding fold (THDP-binding)"/>
    <property type="match status" value="2"/>
</dbReference>
<feature type="binding site" evidence="14">
    <location>
        <position position="226"/>
    </location>
    <ligand>
        <name>thiamine diphosphate</name>
        <dbReference type="ChEBI" id="CHEBI:58937"/>
    </ligand>
</feature>
<dbReference type="SUPFAM" id="SSF52922">
    <property type="entry name" value="TK C-terminal domain-like"/>
    <property type="match status" value="1"/>
</dbReference>
<evidence type="ECO:0000259" key="18">
    <source>
        <dbReference type="SMART" id="SM00861"/>
    </source>
</evidence>
<dbReference type="KEGG" id="gdi:GDI0285"/>
<dbReference type="GO" id="GO:0046872">
    <property type="term" value="F:metal ion binding"/>
    <property type="evidence" value="ECO:0007669"/>
    <property type="project" value="UniProtKB-KW"/>
</dbReference>
<dbReference type="Proteomes" id="UP000001176">
    <property type="component" value="Chromosome"/>
</dbReference>
<dbReference type="AlphaFoldDB" id="A9H317"/>
<dbReference type="InterPro" id="IPR055152">
    <property type="entry name" value="Transketolase-like_C_2"/>
</dbReference>
<evidence type="ECO:0000256" key="9">
    <source>
        <dbReference type="ARBA" id="ARBA00023052"/>
    </source>
</evidence>
<keyword evidence="6" id="KW-0808">Transferase</keyword>
<dbReference type="CDD" id="cd02012">
    <property type="entry name" value="TPP_TK"/>
    <property type="match status" value="1"/>
</dbReference>
<keyword evidence="20" id="KW-1185">Reference proteome</keyword>
<dbReference type="FunFam" id="3.40.50.970:FF:000003">
    <property type="entry name" value="Transketolase"/>
    <property type="match status" value="1"/>
</dbReference>
<organism evidence="19 20">
    <name type="scientific">Gluconacetobacter diazotrophicus (strain ATCC 49037 / DSM 5601 / CCUG 37298 / CIP 103539 / LMG 7603 / PAl5)</name>
    <dbReference type="NCBI Taxonomy" id="272568"/>
    <lineage>
        <taxon>Bacteria</taxon>
        <taxon>Pseudomonadati</taxon>
        <taxon>Pseudomonadota</taxon>
        <taxon>Alphaproteobacteria</taxon>
        <taxon>Acetobacterales</taxon>
        <taxon>Acetobacteraceae</taxon>
        <taxon>Gluconacetobacter</taxon>
    </lineage>
</organism>
<evidence type="ECO:0000313" key="20">
    <source>
        <dbReference type="Proteomes" id="UP000001176"/>
    </source>
</evidence>
<feature type="site" description="Important for catalytic activity" evidence="16">
    <location>
        <position position="331"/>
    </location>
</feature>
<feature type="binding site" evidence="15">
    <location>
        <position position="257"/>
    </location>
    <ligand>
        <name>Mg(2+)</name>
        <dbReference type="ChEBI" id="CHEBI:18420"/>
    </ligand>
</feature>
<feature type="binding site" evidence="13">
    <location>
        <position position="544"/>
    </location>
    <ligand>
        <name>substrate</name>
    </ligand>
</feature>
<evidence type="ECO:0000256" key="16">
    <source>
        <dbReference type="PIRSR" id="PIRSR605478-5"/>
    </source>
</evidence>
<feature type="region of interest" description="Disordered" evidence="17">
    <location>
        <begin position="721"/>
        <end position="775"/>
    </location>
</feature>
<evidence type="ECO:0000256" key="7">
    <source>
        <dbReference type="ARBA" id="ARBA00022723"/>
    </source>
</evidence>
<comment type="cofactor">
    <cofactor evidence="1">
        <name>Ca(2+)</name>
        <dbReference type="ChEBI" id="CHEBI:29108"/>
    </cofactor>
</comment>
<dbReference type="InterPro" id="IPR005478">
    <property type="entry name" value="Transketolase_bac-like"/>
</dbReference>
<dbReference type="SMART" id="SM00861">
    <property type="entry name" value="Transket_pyr"/>
    <property type="match status" value="1"/>
</dbReference>
<feature type="binding site" evidence="14">
    <location>
        <begin position="184"/>
        <end position="186"/>
    </location>
    <ligand>
        <name>thiamine diphosphate</name>
        <dbReference type="ChEBI" id="CHEBI:58937"/>
    </ligand>
</feature>
<dbReference type="InterPro" id="IPR005475">
    <property type="entry name" value="Transketolase-like_Pyr-bd"/>
</dbReference>
<feature type="binding site" evidence="13">
    <location>
        <position position="595"/>
    </location>
    <ligand>
        <name>substrate</name>
    </ligand>
</feature>
<evidence type="ECO:0000256" key="12">
    <source>
        <dbReference type="PIRSR" id="PIRSR605478-1"/>
    </source>
</evidence>
<dbReference type="CDD" id="cd07033">
    <property type="entry name" value="TPP_PYR_DXS_TK_like"/>
    <property type="match status" value="1"/>
</dbReference>
<feature type="binding site" evidence="15">
    <location>
        <position position="225"/>
    </location>
    <ligand>
        <name>Mg(2+)</name>
        <dbReference type="ChEBI" id="CHEBI:18420"/>
    </ligand>
</feature>
<dbReference type="InterPro" id="IPR029061">
    <property type="entry name" value="THDP-binding"/>
</dbReference>
<dbReference type="GO" id="GO:0005829">
    <property type="term" value="C:cytosol"/>
    <property type="evidence" value="ECO:0007669"/>
    <property type="project" value="TreeGrafter"/>
</dbReference>
<feature type="binding site" evidence="14">
    <location>
        <position position="512"/>
    </location>
    <ligand>
        <name>thiamine diphosphate</name>
        <dbReference type="ChEBI" id="CHEBI:58937"/>
    </ligand>
</feature>
<evidence type="ECO:0000256" key="15">
    <source>
        <dbReference type="PIRSR" id="PIRSR605478-4"/>
    </source>
</evidence>